<sequence>MWATPPPCEPGSQPPCRPPTQAGAAIVDELSKVDTTTWQLLLVVPPLTITTCPSPSSAIVTCLLFLPGSDAQSCASYTFSSNQAYASCASLPRLGATLHYNYTAETNTVSVAFRAPLINKAGWVAWGLNPNGTGMVGSQAVVAFQHSNGSLVAYPTLLDSYAPSMAPAEPAELGFSVSDVAAEHVDGKKYEMVVYATVALPGKGTKFNHVWQQGSSVVDDVPAPHPTSGDNILSTGTVDFSK</sequence>
<dbReference type="PROSITE" id="PS50836">
    <property type="entry name" value="DOMON"/>
    <property type="match status" value="1"/>
</dbReference>
<evidence type="ECO:0000256" key="3">
    <source>
        <dbReference type="ARBA" id="ARBA00022729"/>
    </source>
</evidence>
<feature type="compositionally biased region" description="Pro residues" evidence="5">
    <location>
        <begin position="1"/>
        <end position="18"/>
    </location>
</feature>
<feature type="compositionally biased region" description="Polar residues" evidence="5">
    <location>
        <begin position="228"/>
        <end position="242"/>
    </location>
</feature>
<protein>
    <recommendedName>
        <fullName evidence="6">DOMON domain-containing protein</fullName>
    </recommendedName>
</protein>
<dbReference type="EMBL" id="BQKI01000097">
    <property type="protein sequence ID" value="GJN38874.1"/>
    <property type="molecule type" value="Genomic_DNA"/>
</dbReference>
<feature type="region of interest" description="Disordered" evidence="5">
    <location>
        <begin position="223"/>
        <end position="242"/>
    </location>
</feature>
<dbReference type="PANTHER" id="PTHR23130:SF159">
    <property type="entry name" value="OS08G0335600 PROTEIN"/>
    <property type="match status" value="1"/>
</dbReference>
<dbReference type="InterPro" id="IPR045265">
    <property type="entry name" value="AIR12_DOMON"/>
</dbReference>
<evidence type="ECO:0000256" key="1">
    <source>
        <dbReference type="ARBA" id="ARBA00004370"/>
    </source>
</evidence>
<keyword evidence="8" id="KW-1185">Reference proteome</keyword>
<reference evidence="7" key="1">
    <citation type="journal article" date="2018" name="DNA Res.">
        <title>Multiple hybrid de novo genome assembly of finger millet, an orphan allotetraploid crop.</title>
        <authorList>
            <person name="Hatakeyama M."/>
            <person name="Aluri S."/>
            <person name="Balachadran M.T."/>
            <person name="Sivarajan S.R."/>
            <person name="Patrignani A."/>
            <person name="Gruter S."/>
            <person name="Poveda L."/>
            <person name="Shimizu-Inatsugi R."/>
            <person name="Baeten J."/>
            <person name="Francoijs K.J."/>
            <person name="Nataraja K.N."/>
            <person name="Reddy Y.A.N."/>
            <person name="Phadnis S."/>
            <person name="Ravikumar R.L."/>
            <person name="Schlapbach R."/>
            <person name="Sreeman S.M."/>
            <person name="Shimizu K.K."/>
        </authorList>
    </citation>
    <scope>NUCLEOTIDE SEQUENCE</scope>
</reference>
<comment type="caution">
    <text evidence="7">The sequence shown here is derived from an EMBL/GenBank/DDBJ whole genome shotgun (WGS) entry which is preliminary data.</text>
</comment>
<evidence type="ECO:0000259" key="6">
    <source>
        <dbReference type="PROSITE" id="PS50836"/>
    </source>
</evidence>
<evidence type="ECO:0000313" key="7">
    <source>
        <dbReference type="EMBL" id="GJN38874.1"/>
    </source>
</evidence>
<comment type="subcellular location">
    <subcellularLocation>
        <location evidence="1">Membrane</location>
    </subcellularLocation>
</comment>
<dbReference type="Proteomes" id="UP001054889">
    <property type="component" value="Unassembled WGS sequence"/>
</dbReference>
<evidence type="ECO:0000256" key="5">
    <source>
        <dbReference type="SAM" id="MobiDB-lite"/>
    </source>
</evidence>
<organism evidence="7 8">
    <name type="scientific">Eleusine coracana subsp. coracana</name>
    <dbReference type="NCBI Taxonomy" id="191504"/>
    <lineage>
        <taxon>Eukaryota</taxon>
        <taxon>Viridiplantae</taxon>
        <taxon>Streptophyta</taxon>
        <taxon>Embryophyta</taxon>
        <taxon>Tracheophyta</taxon>
        <taxon>Spermatophyta</taxon>
        <taxon>Magnoliopsida</taxon>
        <taxon>Liliopsida</taxon>
        <taxon>Poales</taxon>
        <taxon>Poaceae</taxon>
        <taxon>PACMAD clade</taxon>
        <taxon>Chloridoideae</taxon>
        <taxon>Cynodonteae</taxon>
        <taxon>Eleusininae</taxon>
        <taxon>Eleusine</taxon>
    </lineage>
</organism>
<dbReference type="Pfam" id="PF04526">
    <property type="entry name" value="DUF568"/>
    <property type="match status" value="1"/>
</dbReference>
<name>A0AAV5FTB9_ELECO</name>
<dbReference type="InterPro" id="IPR005018">
    <property type="entry name" value="DOMON_domain"/>
</dbReference>
<dbReference type="CDD" id="cd09629">
    <property type="entry name" value="DOMON_CIL1_like"/>
    <property type="match status" value="1"/>
</dbReference>
<evidence type="ECO:0000256" key="2">
    <source>
        <dbReference type="ARBA" id="ARBA00022448"/>
    </source>
</evidence>
<feature type="region of interest" description="Disordered" evidence="5">
    <location>
        <begin position="1"/>
        <end position="20"/>
    </location>
</feature>
<feature type="domain" description="DOMON" evidence="6">
    <location>
        <begin position="94"/>
        <end position="214"/>
    </location>
</feature>
<evidence type="ECO:0000256" key="4">
    <source>
        <dbReference type="ARBA" id="ARBA00023136"/>
    </source>
</evidence>
<proteinExistence type="predicted"/>
<evidence type="ECO:0000313" key="8">
    <source>
        <dbReference type="Proteomes" id="UP001054889"/>
    </source>
</evidence>
<dbReference type="GO" id="GO:0016020">
    <property type="term" value="C:membrane"/>
    <property type="evidence" value="ECO:0007669"/>
    <property type="project" value="UniProtKB-SubCell"/>
</dbReference>
<keyword evidence="2" id="KW-0813">Transport</keyword>
<keyword evidence="3" id="KW-0732">Signal</keyword>
<gene>
    <name evidence="7" type="primary">gb27953</name>
    <name evidence="7" type="ORF">PR202_gb27953</name>
</gene>
<accession>A0AAV5FTB9</accession>
<keyword evidence="4" id="KW-0472">Membrane</keyword>
<dbReference type="PANTHER" id="PTHR23130">
    <property type="entry name" value="CYTOCHROME B561 AND DOMON DOMAIN-CONTAINING PROTEIN"/>
    <property type="match status" value="1"/>
</dbReference>
<dbReference type="AlphaFoldDB" id="A0AAV5FTB9"/>
<reference evidence="7" key="2">
    <citation type="submission" date="2021-12" db="EMBL/GenBank/DDBJ databases">
        <title>Resequencing data analysis of finger millet.</title>
        <authorList>
            <person name="Hatakeyama M."/>
            <person name="Aluri S."/>
            <person name="Balachadran M.T."/>
            <person name="Sivarajan S.R."/>
            <person name="Poveda L."/>
            <person name="Shimizu-Inatsugi R."/>
            <person name="Schlapbach R."/>
            <person name="Sreeman S.M."/>
            <person name="Shimizu K.K."/>
        </authorList>
    </citation>
    <scope>NUCLEOTIDE SEQUENCE</scope>
</reference>